<evidence type="ECO:0000313" key="1">
    <source>
        <dbReference type="EMBL" id="MBX44683.1"/>
    </source>
</evidence>
<sequence length="31" mass="3590">MKKKKRKSLLFLELGSQDGFCLCVIAKCWIC</sequence>
<organism evidence="1">
    <name type="scientific">Rhizophora mucronata</name>
    <name type="common">Asiatic mangrove</name>
    <dbReference type="NCBI Taxonomy" id="61149"/>
    <lineage>
        <taxon>Eukaryota</taxon>
        <taxon>Viridiplantae</taxon>
        <taxon>Streptophyta</taxon>
        <taxon>Embryophyta</taxon>
        <taxon>Tracheophyta</taxon>
        <taxon>Spermatophyta</taxon>
        <taxon>Magnoliopsida</taxon>
        <taxon>eudicotyledons</taxon>
        <taxon>Gunneridae</taxon>
        <taxon>Pentapetalae</taxon>
        <taxon>rosids</taxon>
        <taxon>fabids</taxon>
        <taxon>Malpighiales</taxon>
        <taxon>Rhizophoraceae</taxon>
        <taxon>Rhizophora</taxon>
    </lineage>
</organism>
<name>A0A2P2NQB7_RHIMU</name>
<dbReference type="EMBL" id="GGEC01064199">
    <property type="protein sequence ID" value="MBX44683.1"/>
    <property type="molecule type" value="Transcribed_RNA"/>
</dbReference>
<reference evidence="1" key="1">
    <citation type="submission" date="2018-02" db="EMBL/GenBank/DDBJ databases">
        <title>Rhizophora mucronata_Transcriptome.</title>
        <authorList>
            <person name="Meera S.P."/>
            <person name="Sreeshan A."/>
            <person name="Augustine A."/>
        </authorList>
    </citation>
    <scope>NUCLEOTIDE SEQUENCE</scope>
    <source>
        <tissue evidence="1">Leaf</tissue>
    </source>
</reference>
<proteinExistence type="predicted"/>
<accession>A0A2P2NQB7</accession>
<protein>
    <submittedName>
        <fullName evidence="1">Uncharacterized protein</fullName>
    </submittedName>
</protein>
<dbReference type="AlphaFoldDB" id="A0A2P2NQB7"/>